<protein>
    <submittedName>
        <fullName evidence="1">Uncharacterized protein</fullName>
    </submittedName>
</protein>
<dbReference type="EMBL" id="VSRR010031175">
    <property type="protein sequence ID" value="MPC70468.1"/>
    <property type="molecule type" value="Genomic_DNA"/>
</dbReference>
<accession>A0A5B7HP50</accession>
<organism evidence="1 2">
    <name type="scientific">Portunus trituberculatus</name>
    <name type="common">Swimming crab</name>
    <name type="synonym">Neptunus trituberculatus</name>
    <dbReference type="NCBI Taxonomy" id="210409"/>
    <lineage>
        <taxon>Eukaryota</taxon>
        <taxon>Metazoa</taxon>
        <taxon>Ecdysozoa</taxon>
        <taxon>Arthropoda</taxon>
        <taxon>Crustacea</taxon>
        <taxon>Multicrustacea</taxon>
        <taxon>Malacostraca</taxon>
        <taxon>Eumalacostraca</taxon>
        <taxon>Eucarida</taxon>
        <taxon>Decapoda</taxon>
        <taxon>Pleocyemata</taxon>
        <taxon>Brachyura</taxon>
        <taxon>Eubrachyura</taxon>
        <taxon>Portunoidea</taxon>
        <taxon>Portunidae</taxon>
        <taxon>Portuninae</taxon>
        <taxon>Portunus</taxon>
    </lineage>
</organism>
<evidence type="ECO:0000313" key="1">
    <source>
        <dbReference type="EMBL" id="MPC70468.1"/>
    </source>
</evidence>
<name>A0A5B7HP50_PORTR</name>
<dbReference type="Proteomes" id="UP000324222">
    <property type="component" value="Unassembled WGS sequence"/>
</dbReference>
<dbReference type="AlphaFoldDB" id="A0A5B7HP50"/>
<gene>
    <name evidence="1" type="ORF">E2C01_064717</name>
</gene>
<comment type="caution">
    <text evidence="1">The sequence shown here is derived from an EMBL/GenBank/DDBJ whole genome shotgun (WGS) entry which is preliminary data.</text>
</comment>
<keyword evidence="2" id="KW-1185">Reference proteome</keyword>
<reference evidence="1 2" key="1">
    <citation type="submission" date="2019-05" db="EMBL/GenBank/DDBJ databases">
        <title>Another draft genome of Portunus trituberculatus and its Hox gene families provides insights of decapod evolution.</title>
        <authorList>
            <person name="Jeong J.-H."/>
            <person name="Song I."/>
            <person name="Kim S."/>
            <person name="Choi T."/>
            <person name="Kim D."/>
            <person name="Ryu S."/>
            <person name="Kim W."/>
        </authorList>
    </citation>
    <scope>NUCLEOTIDE SEQUENCE [LARGE SCALE GENOMIC DNA]</scope>
    <source>
        <tissue evidence="1">Muscle</tissue>
    </source>
</reference>
<evidence type="ECO:0000313" key="2">
    <source>
        <dbReference type="Proteomes" id="UP000324222"/>
    </source>
</evidence>
<proteinExistence type="predicted"/>
<sequence length="84" mass="9418">MRGHESASERPCMLSRRISHRRFVFHVTESVSGERNPRVCITKGSAYRKTPTPHVSDPRYCPAAVAAQRRRKAGRAAVNGARDD</sequence>